<evidence type="ECO:0000313" key="5">
    <source>
        <dbReference type="EMBL" id="RHH84066.1"/>
    </source>
</evidence>
<evidence type="ECO:0000259" key="3">
    <source>
        <dbReference type="Pfam" id="PF13505"/>
    </source>
</evidence>
<organism evidence="5 6">
    <name type="scientific">Segatella copri</name>
    <dbReference type="NCBI Taxonomy" id="165179"/>
    <lineage>
        <taxon>Bacteria</taxon>
        <taxon>Pseudomonadati</taxon>
        <taxon>Bacteroidota</taxon>
        <taxon>Bacteroidia</taxon>
        <taxon>Bacteroidales</taxon>
        <taxon>Prevotellaceae</taxon>
        <taxon>Segatella</taxon>
    </lineage>
</organism>
<feature type="chain" id="PRO_5042714408" evidence="2">
    <location>
        <begin position="20"/>
        <end position="188"/>
    </location>
</feature>
<gene>
    <name evidence="5" type="ORF">DW192_04150</name>
    <name evidence="4" type="ORF">NNC55_02780</name>
</gene>
<dbReference type="RefSeq" id="WP_118254004.1">
    <property type="nucleotide sequence ID" value="NZ_CP156891.1"/>
</dbReference>
<dbReference type="EMBL" id="JANDWN010000005">
    <property type="protein sequence ID" value="MCP9598889.1"/>
    <property type="molecule type" value="Genomic_DNA"/>
</dbReference>
<dbReference type="EMBL" id="QRKB01000006">
    <property type="protein sequence ID" value="RHH84066.1"/>
    <property type="molecule type" value="Genomic_DNA"/>
</dbReference>
<dbReference type="InterPro" id="IPR027385">
    <property type="entry name" value="Beta-barrel_OMP"/>
</dbReference>
<evidence type="ECO:0000256" key="1">
    <source>
        <dbReference type="ARBA" id="ARBA00022729"/>
    </source>
</evidence>
<dbReference type="Pfam" id="PF13505">
    <property type="entry name" value="OMP_b-brl"/>
    <property type="match status" value="1"/>
</dbReference>
<accession>A0A414YD76</accession>
<feature type="signal peptide" evidence="2">
    <location>
        <begin position="1"/>
        <end position="19"/>
    </location>
</feature>
<comment type="caution">
    <text evidence="5">The sequence shown here is derived from an EMBL/GenBank/DDBJ whole genome shotgun (WGS) entry which is preliminary data.</text>
</comment>
<dbReference type="Proteomes" id="UP000284548">
    <property type="component" value="Unassembled WGS sequence"/>
</dbReference>
<evidence type="ECO:0000313" key="4">
    <source>
        <dbReference type="EMBL" id="MCP9598889.1"/>
    </source>
</evidence>
<evidence type="ECO:0000256" key="2">
    <source>
        <dbReference type="SAM" id="SignalP"/>
    </source>
</evidence>
<reference evidence="4" key="2">
    <citation type="submission" date="2022-07" db="EMBL/GenBank/DDBJ databases">
        <title>Prevotella copri.</title>
        <authorList>
            <person name="Yang C."/>
        </authorList>
    </citation>
    <scope>NUCLEOTIDE SEQUENCE</scope>
    <source>
        <strain evidence="4">HF1476</strain>
    </source>
</reference>
<evidence type="ECO:0000313" key="6">
    <source>
        <dbReference type="Proteomes" id="UP000284548"/>
    </source>
</evidence>
<keyword evidence="1 2" id="KW-0732">Signal</keyword>
<feature type="domain" description="Outer membrane protein beta-barrel" evidence="3">
    <location>
        <begin position="8"/>
        <end position="186"/>
    </location>
</feature>
<name>A0A414YD76_9BACT</name>
<dbReference type="Proteomes" id="UP001204486">
    <property type="component" value="Unassembled WGS sequence"/>
</dbReference>
<dbReference type="AlphaFoldDB" id="A0A414YD76"/>
<reference evidence="5 6" key="1">
    <citation type="submission" date="2018-08" db="EMBL/GenBank/DDBJ databases">
        <title>A genome reference for cultivated species of the human gut microbiota.</title>
        <authorList>
            <person name="Zou Y."/>
            <person name="Xue W."/>
            <person name="Luo G."/>
        </authorList>
    </citation>
    <scope>NUCLEOTIDE SEQUENCE [LARGE SCALE GENOMIC DNA]</scope>
    <source>
        <strain evidence="5 6">AM16-54</strain>
    </source>
</reference>
<proteinExistence type="predicted"/>
<sequence length="188" mass="20230">MKKLFVMAAMVLSSVGAFAQQAAGTTTIQPKVGLNVSTIGDNDWKAGFAAGAELQYQATSNFGVAVGALYSVQGFKGKDIEIDTPIVDGTIQNDYKWNPGYINVPITLNYYPVAGLALKAGLQPGFLVNKDDMDDAKTVDLSIPVGLSYEYQGIVFDARYNIGVTKIADNVDHYNNVIQITVGYKFSL</sequence>
<protein>
    <submittedName>
        <fullName evidence="5">PorT family protein</fullName>
    </submittedName>
</protein>